<dbReference type="SMART" id="SM00512">
    <property type="entry name" value="Skp1"/>
    <property type="match status" value="1"/>
</dbReference>
<dbReference type="GO" id="GO:0006511">
    <property type="term" value="P:ubiquitin-dependent protein catabolic process"/>
    <property type="evidence" value="ECO:0007669"/>
    <property type="project" value="InterPro"/>
</dbReference>
<dbReference type="InterPro" id="IPR011333">
    <property type="entry name" value="SKP1/BTB/POZ_sf"/>
</dbReference>
<dbReference type="InterPro" id="IPR016073">
    <property type="entry name" value="Skp1_comp_POZ"/>
</dbReference>
<dbReference type="Pfam" id="PF03931">
    <property type="entry name" value="Skp1_POZ"/>
    <property type="match status" value="1"/>
</dbReference>
<gene>
    <name evidence="4" type="ORF">TBRA_LOCUS8056</name>
</gene>
<proteinExistence type="inferred from homology"/>
<protein>
    <recommendedName>
        <fullName evidence="3">SKP1 component POZ domain-containing protein</fullName>
    </recommendedName>
</protein>
<dbReference type="InterPro" id="IPR001232">
    <property type="entry name" value="SKP1-like"/>
</dbReference>
<dbReference type="EMBL" id="CADCXV010000809">
    <property type="protein sequence ID" value="CAB0036176.1"/>
    <property type="molecule type" value="Genomic_DNA"/>
</dbReference>
<sequence length="154" mass="17329">MTTTIKLQSSCGEIFDVPIEIAKRSLMVKTEVESLGKETFDSTIPLPNVKAETLKKAIEFATHHKDDPMISKDEDAPEMTEWDNEFFKEREICSKTYGRNEDLFSHVSSSKLFTFVLINIIVDDICCKARRRPAALAALGPQMSAGFAITFNFT</sequence>
<evidence type="ECO:0000256" key="2">
    <source>
        <dbReference type="ARBA" id="ARBA00022786"/>
    </source>
</evidence>
<evidence type="ECO:0000313" key="4">
    <source>
        <dbReference type="EMBL" id="CAB0036176.1"/>
    </source>
</evidence>
<dbReference type="Gene3D" id="3.30.710.10">
    <property type="entry name" value="Potassium Channel Kv1.1, Chain A"/>
    <property type="match status" value="1"/>
</dbReference>
<evidence type="ECO:0000313" key="5">
    <source>
        <dbReference type="Proteomes" id="UP000479190"/>
    </source>
</evidence>
<reference evidence="4 5" key="1">
    <citation type="submission" date="2020-02" db="EMBL/GenBank/DDBJ databases">
        <authorList>
            <person name="Ferguson B K."/>
        </authorList>
    </citation>
    <scope>NUCLEOTIDE SEQUENCE [LARGE SCALE GENOMIC DNA]</scope>
</reference>
<dbReference type="AlphaFoldDB" id="A0A6H5IGN7"/>
<dbReference type="Proteomes" id="UP000479190">
    <property type="component" value="Unassembled WGS sequence"/>
</dbReference>
<dbReference type="PANTHER" id="PTHR11165">
    <property type="entry name" value="SKP1"/>
    <property type="match status" value="1"/>
</dbReference>
<comment type="similarity">
    <text evidence="1">Belongs to the SKP1 family.</text>
</comment>
<dbReference type="OrthoDB" id="6771217at2759"/>
<evidence type="ECO:0000259" key="3">
    <source>
        <dbReference type="Pfam" id="PF03931"/>
    </source>
</evidence>
<dbReference type="SUPFAM" id="SSF54695">
    <property type="entry name" value="POZ domain"/>
    <property type="match status" value="1"/>
</dbReference>
<keyword evidence="5" id="KW-1185">Reference proteome</keyword>
<feature type="domain" description="SKP1 component POZ" evidence="3">
    <location>
        <begin position="4"/>
        <end position="66"/>
    </location>
</feature>
<dbReference type="InterPro" id="IPR016897">
    <property type="entry name" value="SKP1"/>
</dbReference>
<keyword evidence="2" id="KW-0833">Ubl conjugation pathway</keyword>
<evidence type="ECO:0000256" key="1">
    <source>
        <dbReference type="ARBA" id="ARBA00009993"/>
    </source>
</evidence>
<name>A0A6H5IGN7_9HYME</name>
<accession>A0A6H5IGN7</accession>
<organism evidence="4 5">
    <name type="scientific">Trichogramma brassicae</name>
    <dbReference type="NCBI Taxonomy" id="86971"/>
    <lineage>
        <taxon>Eukaryota</taxon>
        <taxon>Metazoa</taxon>
        <taxon>Ecdysozoa</taxon>
        <taxon>Arthropoda</taxon>
        <taxon>Hexapoda</taxon>
        <taxon>Insecta</taxon>
        <taxon>Pterygota</taxon>
        <taxon>Neoptera</taxon>
        <taxon>Endopterygota</taxon>
        <taxon>Hymenoptera</taxon>
        <taxon>Apocrita</taxon>
        <taxon>Proctotrupomorpha</taxon>
        <taxon>Chalcidoidea</taxon>
        <taxon>Trichogrammatidae</taxon>
        <taxon>Trichogramma</taxon>
    </lineage>
</organism>